<dbReference type="SUPFAM" id="SSF49899">
    <property type="entry name" value="Concanavalin A-like lectins/glucanases"/>
    <property type="match status" value="1"/>
</dbReference>
<dbReference type="AlphaFoldDB" id="G0NQY9"/>
<evidence type="ECO:0000313" key="3">
    <source>
        <dbReference type="EMBL" id="EGT35974.1"/>
    </source>
</evidence>
<dbReference type="CDD" id="cd00110">
    <property type="entry name" value="LamG"/>
    <property type="match status" value="1"/>
</dbReference>
<evidence type="ECO:0000256" key="1">
    <source>
        <dbReference type="PROSITE-ProRule" id="PRU00122"/>
    </source>
</evidence>
<name>G0NQY9_CAEBE</name>
<reference evidence="4" key="1">
    <citation type="submission" date="2011-07" db="EMBL/GenBank/DDBJ databases">
        <authorList>
            <consortium name="Caenorhabditis brenneri Sequencing and Analysis Consortium"/>
            <person name="Wilson R.K."/>
        </authorList>
    </citation>
    <scope>NUCLEOTIDE SEQUENCE [LARGE SCALE GENOMIC DNA]</scope>
    <source>
        <strain evidence="4">PB2801</strain>
    </source>
</reference>
<dbReference type="Pfam" id="PF02210">
    <property type="entry name" value="Laminin_G_2"/>
    <property type="match status" value="1"/>
</dbReference>
<dbReference type="HOGENOM" id="CLU_1070567_0_0_1"/>
<gene>
    <name evidence="3" type="ORF">CAEBREN_28773</name>
</gene>
<keyword evidence="1" id="KW-1015">Disulfide bond</keyword>
<proteinExistence type="predicted"/>
<dbReference type="OrthoDB" id="88467at2759"/>
<evidence type="ECO:0000313" key="4">
    <source>
        <dbReference type="Proteomes" id="UP000008068"/>
    </source>
</evidence>
<dbReference type="Gene3D" id="2.60.120.200">
    <property type="match status" value="1"/>
</dbReference>
<dbReference type="PROSITE" id="PS50025">
    <property type="entry name" value="LAM_G_DOMAIN"/>
    <property type="match status" value="1"/>
</dbReference>
<sequence>MMTYIQVILISDSIPLTISYGVTKEVIEKIDVKEADEKDCSRCDGACFERKGTIVCRQRERVGRKKTRKEGRRIELRFCFLLQMMCVEFTLTNKMLSSFQTMPPSRKVASSKSSNFSFEFRTLKQFGVLWLEGAWSQSDERGDFILVFIDEGKLYVGVNLGADVHLKPISTNVTVADNHWHSVAFRRKERKCELWVDSKKILHVVASPGDVNLDSNGLVYLGGANPKKHKLLKSLDLTNKFVGCVKSLKIFGKEIDLLVDSLKSVETPKYCHG</sequence>
<evidence type="ECO:0000259" key="2">
    <source>
        <dbReference type="PROSITE" id="PS50025"/>
    </source>
</evidence>
<feature type="disulfide bond" evidence="1">
    <location>
        <begin position="244"/>
        <end position="271"/>
    </location>
</feature>
<feature type="domain" description="Laminin G" evidence="2">
    <location>
        <begin position="86"/>
        <end position="271"/>
    </location>
</feature>
<dbReference type="GO" id="GO:0016020">
    <property type="term" value="C:membrane"/>
    <property type="evidence" value="ECO:0007669"/>
    <property type="project" value="UniProtKB-SubCell"/>
</dbReference>
<dbReference type="PANTHER" id="PTHR15036:SF49">
    <property type="entry name" value="AXOTACTIN"/>
    <property type="match status" value="1"/>
</dbReference>
<dbReference type="EMBL" id="GL379929">
    <property type="protein sequence ID" value="EGT35974.1"/>
    <property type="molecule type" value="Genomic_DNA"/>
</dbReference>
<dbReference type="InterPro" id="IPR001791">
    <property type="entry name" value="Laminin_G"/>
</dbReference>
<dbReference type="InParanoid" id="G0NQY9"/>
<dbReference type="InterPro" id="IPR013320">
    <property type="entry name" value="ConA-like_dom_sf"/>
</dbReference>
<dbReference type="SMART" id="SM00282">
    <property type="entry name" value="LamG"/>
    <property type="match status" value="1"/>
</dbReference>
<organism evidence="4">
    <name type="scientific">Caenorhabditis brenneri</name>
    <name type="common">Nematode worm</name>
    <dbReference type="NCBI Taxonomy" id="135651"/>
    <lineage>
        <taxon>Eukaryota</taxon>
        <taxon>Metazoa</taxon>
        <taxon>Ecdysozoa</taxon>
        <taxon>Nematoda</taxon>
        <taxon>Chromadorea</taxon>
        <taxon>Rhabditida</taxon>
        <taxon>Rhabditina</taxon>
        <taxon>Rhabditomorpha</taxon>
        <taxon>Rhabditoidea</taxon>
        <taxon>Rhabditidae</taxon>
        <taxon>Peloderinae</taxon>
        <taxon>Caenorhabditis</taxon>
    </lineage>
</organism>
<dbReference type="Proteomes" id="UP000008068">
    <property type="component" value="Unassembled WGS sequence"/>
</dbReference>
<dbReference type="eggNOG" id="KOG3649">
    <property type="taxonomic scope" value="Eukaryota"/>
</dbReference>
<accession>G0NQY9</accession>
<dbReference type="STRING" id="135651.G0NQY9"/>
<dbReference type="InterPro" id="IPR050372">
    <property type="entry name" value="Neurexin-related_CASP"/>
</dbReference>
<protein>
    <recommendedName>
        <fullName evidence="2">Laminin G domain-containing protein</fullName>
    </recommendedName>
</protein>
<dbReference type="PANTHER" id="PTHR15036">
    <property type="entry name" value="PIKACHURIN-LIKE PROTEIN"/>
    <property type="match status" value="1"/>
</dbReference>
<keyword evidence="4" id="KW-1185">Reference proteome</keyword>